<dbReference type="EMBL" id="CYZV01000029">
    <property type="protein sequence ID" value="CUO53098.1"/>
    <property type="molecule type" value="Genomic_DNA"/>
</dbReference>
<dbReference type="OrthoDB" id="9803907at2"/>
<dbReference type="InterPro" id="IPR036615">
    <property type="entry name" value="Mur_ligase_C_dom_sf"/>
</dbReference>
<evidence type="ECO:0000256" key="7">
    <source>
        <dbReference type="ARBA" id="ARBA00022036"/>
    </source>
</evidence>
<evidence type="ECO:0000256" key="5">
    <source>
        <dbReference type="ARBA" id="ARBA00012968"/>
    </source>
</evidence>
<evidence type="ECO:0000256" key="6">
    <source>
        <dbReference type="ARBA" id="ARBA00013005"/>
    </source>
</evidence>
<evidence type="ECO:0000256" key="12">
    <source>
        <dbReference type="ARBA" id="ARBA00048094"/>
    </source>
</evidence>
<reference evidence="16 17" key="1">
    <citation type="submission" date="2015-09" db="EMBL/GenBank/DDBJ databases">
        <authorList>
            <consortium name="Pathogen Informatics"/>
        </authorList>
    </citation>
    <scope>NUCLEOTIDE SEQUENCE [LARGE SCALE GENOMIC DNA]</scope>
    <source>
        <strain evidence="16 17">2789STDY5834855</strain>
    </source>
</reference>
<evidence type="ECO:0000313" key="17">
    <source>
        <dbReference type="Proteomes" id="UP000095558"/>
    </source>
</evidence>
<proteinExistence type="inferred from homology"/>
<dbReference type="SUPFAM" id="SSF53623">
    <property type="entry name" value="MurD-like peptide ligases, catalytic domain"/>
    <property type="match status" value="1"/>
</dbReference>
<dbReference type="Gene3D" id="3.90.190.20">
    <property type="entry name" value="Mur ligase, C-terminal domain"/>
    <property type="match status" value="1"/>
</dbReference>
<accession>A0A174FW55</accession>
<dbReference type="GO" id="GO:0046872">
    <property type="term" value="F:metal ion binding"/>
    <property type="evidence" value="ECO:0007669"/>
    <property type="project" value="InterPro"/>
</dbReference>
<dbReference type="PANTHER" id="PTHR23135">
    <property type="entry name" value="MUR LIGASE FAMILY MEMBER"/>
    <property type="match status" value="1"/>
</dbReference>
<comment type="pathway">
    <text evidence="2">Cell wall biogenesis; peptidoglycan biosynthesis.</text>
</comment>
<protein>
    <recommendedName>
        <fullName evidence="7">Cyanophycin synthetase</fullName>
        <ecNumber evidence="6">6.3.2.29</ecNumber>
        <ecNumber evidence="5">6.3.2.30</ecNumber>
    </recommendedName>
    <alternativeName>
        <fullName evidence="11">Cyanophycin synthase</fullName>
    </alternativeName>
</protein>
<dbReference type="Pfam" id="PF02875">
    <property type="entry name" value="Mur_ligase_C"/>
    <property type="match status" value="1"/>
</dbReference>
<organism evidence="16 17">
    <name type="scientific">Clostridium disporicum</name>
    <dbReference type="NCBI Taxonomy" id="84024"/>
    <lineage>
        <taxon>Bacteria</taxon>
        <taxon>Bacillati</taxon>
        <taxon>Bacillota</taxon>
        <taxon>Clostridia</taxon>
        <taxon>Eubacteriales</taxon>
        <taxon>Clostridiaceae</taxon>
        <taxon>Clostridium</taxon>
    </lineage>
</organism>
<evidence type="ECO:0000256" key="4">
    <source>
        <dbReference type="ARBA" id="ARBA00011738"/>
    </source>
</evidence>
<dbReference type="InterPro" id="IPR011761">
    <property type="entry name" value="ATP-grasp"/>
</dbReference>
<dbReference type="SUPFAM" id="SSF53244">
    <property type="entry name" value="MurD-like peptide ligases, peptide-binding domain"/>
    <property type="match status" value="1"/>
</dbReference>
<keyword evidence="9 14" id="KW-0547">Nucleotide-binding</keyword>
<dbReference type="InterPro" id="IPR013221">
    <property type="entry name" value="Mur_ligase_cen"/>
</dbReference>
<dbReference type="EC" id="6.3.2.29" evidence="6"/>
<comment type="catalytic activity">
    <reaction evidence="12">
        <text>[L-4-(L-arginin-2-N-yl)aspartate](n)-L-aspartate + L-arginine + ATP = [L-4-(L-arginin-2-N-yl)aspartate](n+1) + ADP + phosphate + H(+)</text>
        <dbReference type="Rhea" id="RHEA:23888"/>
        <dbReference type="Rhea" id="RHEA-COMP:13732"/>
        <dbReference type="Rhea" id="RHEA-COMP:13733"/>
        <dbReference type="ChEBI" id="CHEBI:15378"/>
        <dbReference type="ChEBI" id="CHEBI:30616"/>
        <dbReference type="ChEBI" id="CHEBI:32682"/>
        <dbReference type="ChEBI" id="CHEBI:43474"/>
        <dbReference type="ChEBI" id="CHEBI:137986"/>
        <dbReference type="ChEBI" id="CHEBI:137990"/>
        <dbReference type="ChEBI" id="CHEBI:456216"/>
        <dbReference type="EC" id="6.3.2.30"/>
    </reaction>
</comment>
<dbReference type="InterPro" id="IPR036565">
    <property type="entry name" value="Mur-like_cat_sf"/>
</dbReference>
<evidence type="ECO:0000256" key="10">
    <source>
        <dbReference type="ARBA" id="ARBA00022840"/>
    </source>
</evidence>
<comment type="catalytic activity">
    <reaction evidence="13">
        <text>[L-4-(L-arginin-2-N-yl)aspartate](n) + L-aspartate + ATP = [L-4-(L-arginin-2-N-yl)aspartate](n)-L-aspartate + ADP + phosphate + H(+)</text>
        <dbReference type="Rhea" id="RHEA:13277"/>
        <dbReference type="Rhea" id="RHEA-COMP:13728"/>
        <dbReference type="Rhea" id="RHEA-COMP:13733"/>
        <dbReference type="ChEBI" id="CHEBI:15378"/>
        <dbReference type="ChEBI" id="CHEBI:29991"/>
        <dbReference type="ChEBI" id="CHEBI:30616"/>
        <dbReference type="ChEBI" id="CHEBI:43474"/>
        <dbReference type="ChEBI" id="CHEBI:137986"/>
        <dbReference type="ChEBI" id="CHEBI:137990"/>
        <dbReference type="ChEBI" id="CHEBI:456216"/>
        <dbReference type="EC" id="6.3.2.29"/>
    </reaction>
</comment>
<evidence type="ECO:0000256" key="3">
    <source>
        <dbReference type="ARBA" id="ARBA00009060"/>
    </source>
</evidence>
<dbReference type="Pfam" id="PF18921">
    <property type="entry name" value="Cyanophycin_syn"/>
    <property type="match status" value="1"/>
</dbReference>
<dbReference type="GeneID" id="83012329"/>
<dbReference type="EC" id="6.3.2.30" evidence="5"/>
<keyword evidence="8 16" id="KW-0436">Ligase</keyword>
<evidence type="ECO:0000256" key="9">
    <source>
        <dbReference type="ARBA" id="ARBA00022741"/>
    </source>
</evidence>
<evidence type="ECO:0000256" key="13">
    <source>
        <dbReference type="ARBA" id="ARBA00048425"/>
    </source>
</evidence>
<feature type="domain" description="ATP-grasp" evidence="15">
    <location>
        <begin position="218"/>
        <end position="474"/>
    </location>
</feature>
<dbReference type="PROSITE" id="PS50975">
    <property type="entry name" value="ATP_GRASP"/>
    <property type="match status" value="1"/>
</dbReference>
<dbReference type="GO" id="GO:0071161">
    <property type="term" value="F:cyanophycin synthetase activity (L-arginine-adding)"/>
    <property type="evidence" value="ECO:0007669"/>
    <property type="project" value="UniProtKB-EC"/>
</dbReference>
<dbReference type="InterPro" id="IPR011810">
    <property type="entry name" value="Cya_phycin_syn"/>
</dbReference>
<evidence type="ECO:0000313" key="16">
    <source>
        <dbReference type="EMBL" id="CUO53098.1"/>
    </source>
</evidence>
<comment type="function">
    <text evidence="1">Catalyzes the ATP-dependent polymerization of arginine and aspartate to multi-L-arginyl-poly-L-aspartic acid (cyanophycin; a water-insoluble reserve polymer).</text>
</comment>
<evidence type="ECO:0000259" key="15">
    <source>
        <dbReference type="PROSITE" id="PS50975"/>
    </source>
</evidence>
<evidence type="ECO:0000256" key="8">
    <source>
        <dbReference type="ARBA" id="ARBA00022598"/>
    </source>
</evidence>
<comment type="similarity">
    <text evidence="3">In the C-terminal section; belongs to the MurCDEF family.</text>
</comment>
<evidence type="ECO:0000256" key="1">
    <source>
        <dbReference type="ARBA" id="ARBA00003184"/>
    </source>
</evidence>
<dbReference type="GO" id="GO:0005524">
    <property type="term" value="F:ATP binding"/>
    <property type="evidence" value="ECO:0007669"/>
    <property type="project" value="UniProtKB-UniRule"/>
</dbReference>
<dbReference type="Pfam" id="PF08443">
    <property type="entry name" value="RimK"/>
    <property type="match status" value="2"/>
</dbReference>
<evidence type="ECO:0000256" key="14">
    <source>
        <dbReference type="PROSITE-ProRule" id="PRU00409"/>
    </source>
</evidence>
<dbReference type="Gene3D" id="3.30.470.20">
    <property type="entry name" value="ATP-grasp fold, B domain"/>
    <property type="match status" value="2"/>
</dbReference>
<dbReference type="InterPro" id="IPR013651">
    <property type="entry name" value="ATP-grasp_RimK-type"/>
</dbReference>
<dbReference type="NCBIfam" id="NF010623">
    <property type="entry name" value="PRK14016.1"/>
    <property type="match status" value="1"/>
</dbReference>
<dbReference type="InterPro" id="IPR004101">
    <property type="entry name" value="Mur_ligase_C"/>
</dbReference>
<comment type="subunit">
    <text evidence="4">Homodimer.</text>
</comment>
<dbReference type="Pfam" id="PF08245">
    <property type="entry name" value="Mur_ligase_M"/>
    <property type="match status" value="1"/>
</dbReference>
<dbReference type="SUPFAM" id="SSF56059">
    <property type="entry name" value="Glutathione synthetase ATP-binding domain-like"/>
    <property type="match status" value="1"/>
</dbReference>
<dbReference type="GO" id="GO:0071160">
    <property type="term" value="F:cyanophycin synthetase activity (L-aspartate-adding)"/>
    <property type="evidence" value="ECO:0007669"/>
    <property type="project" value="UniProtKB-EC"/>
</dbReference>
<gene>
    <name evidence="16" type="primary">cphA</name>
    <name evidence="16" type="ORF">ERS852470_02614</name>
</gene>
<evidence type="ECO:0000256" key="2">
    <source>
        <dbReference type="ARBA" id="ARBA00004752"/>
    </source>
</evidence>
<evidence type="ECO:0000256" key="11">
    <source>
        <dbReference type="ARBA" id="ARBA00031353"/>
    </source>
</evidence>
<dbReference type="RefSeq" id="WP_042399446.1">
    <property type="nucleotide sequence ID" value="NZ_CYYT01000018.1"/>
</dbReference>
<keyword evidence="10 14" id="KW-0067">ATP-binding</keyword>
<sequence>MKIIDSTVYDGRNIHSHKKCIVLDVDLEGYSEIPSKDIKGFNEKLVKLLPILYTHRCGIDEEGGFVKRLKEGTYLAHICEHMIIAMHNILGMDIAYGKAREIEGDKYIVVFQYEYPRAGLEIGRLAVDIINSFIENKNILFDDRLNVIKNILNEELIGPSSFEICNAAQKVGMPILKIGNSGFYQIGYGKQGRIIESAISNSTSCVAADISCDKLLTKEILRIQNLPISRGEKVSNIIGLLKAAENLEYPVVLKPEFGSKGRDVILKIKTDKELVDSYQKLTKKYKDIIIEKYYEGDDYRVCVINNKVVAVSKRIPPYIIGDGIKSINQLINDLNSDERRGEDHEKPLTKIKIDDEVIRNLNINNYGINSILEKGKKLILRQNSNLSTGGIAVDCTDDISEENKEICIRAAKAIGLDICGVDICTKSIKKSLLEEGAIIEVNAAPGLRMHSYPAIGKKRNVGIEIVNMMYNNNPKNIPVISITGTNGKTTTTRIINSTLSKMGYCVGMTSTDGIYINGACIDNGDDTGFESAKCVLFNKDVDVAVLETARGGIIRKGLAYDLADVAVITNITEDHLGLNRVNTMEDLCMVKSLVAEAVKEDGYVVINADDEWSKKIISRINANIIYFSKDYNNELIINNESKNSIAVYLKDDYICVKNFGKEYKIISVKNIPITLNGTLEFNVENAMAACAALVALKVDYAMIKIGLSNFNSNENTGRFNIYNCNGVKIILDYGHNIEGYKKVLPTLRYITNGKITGIIGVPGDRGNYVAKEIGKISANYLDKIIIKEDKDRRGKNIGEVAEVINQGVLESKNNIKARIILDEVKALEVAFNESIPGDTIIVFFEKLQPLLDFIKTNQSDDENLGNVANSI</sequence>
<dbReference type="NCBIfam" id="TIGR02068">
    <property type="entry name" value="cya_phycin_syn"/>
    <property type="match status" value="1"/>
</dbReference>
<dbReference type="Proteomes" id="UP000095558">
    <property type="component" value="Unassembled WGS sequence"/>
</dbReference>
<name>A0A174FW55_9CLOT</name>
<dbReference type="InterPro" id="IPR044019">
    <property type="entry name" value="Cyanophycin_syn_N"/>
</dbReference>
<dbReference type="Gene3D" id="3.40.1190.10">
    <property type="entry name" value="Mur-like, catalytic domain"/>
    <property type="match status" value="1"/>
</dbReference>
<dbReference type="AlphaFoldDB" id="A0A174FW55"/>
<dbReference type="PANTHER" id="PTHR23135:SF18">
    <property type="entry name" value="CYANOPHYCIN SYNTHETASE"/>
    <property type="match status" value="1"/>
</dbReference>